<evidence type="ECO:0000313" key="1">
    <source>
        <dbReference type="Proteomes" id="UP000694920"/>
    </source>
</evidence>
<keyword evidence="1" id="KW-1185">Reference proteome</keyword>
<reference evidence="2" key="1">
    <citation type="submission" date="2025-08" db="UniProtKB">
        <authorList>
            <consortium name="RefSeq"/>
        </authorList>
    </citation>
    <scope>IDENTIFICATION</scope>
</reference>
<organism evidence="1 2">
    <name type="scientific">Cephus cinctus</name>
    <name type="common">Wheat stem sawfly</name>
    <dbReference type="NCBI Taxonomy" id="211228"/>
    <lineage>
        <taxon>Eukaryota</taxon>
        <taxon>Metazoa</taxon>
        <taxon>Ecdysozoa</taxon>
        <taxon>Arthropoda</taxon>
        <taxon>Hexapoda</taxon>
        <taxon>Insecta</taxon>
        <taxon>Pterygota</taxon>
        <taxon>Neoptera</taxon>
        <taxon>Endopterygota</taxon>
        <taxon>Hymenoptera</taxon>
        <taxon>Cephoidea</taxon>
        <taxon>Cephidae</taxon>
        <taxon>Cephus</taxon>
    </lineage>
</organism>
<dbReference type="KEGG" id="ccin:107271459"/>
<sequence length="111" mass="12532">MMPLAVTDVSINIKIDITVGGYVSIIEAYSFRNKFARLSNTGFRNGRKQIETMISCLDWVMLTVDNFLLPFSGVFISVFIGQKGIYEVVTPLMRYRPLTLLFVDFLVPLGS</sequence>
<dbReference type="AlphaFoldDB" id="A0AAJ7RP16"/>
<dbReference type="GeneID" id="107271459"/>
<dbReference type="Proteomes" id="UP000694920">
    <property type="component" value="Unplaced"/>
</dbReference>
<evidence type="ECO:0000313" key="2">
    <source>
        <dbReference type="RefSeq" id="XP_024944471.1"/>
    </source>
</evidence>
<proteinExistence type="predicted"/>
<gene>
    <name evidence="2" type="primary">LOC107271459</name>
</gene>
<dbReference type="RefSeq" id="XP_024944471.1">
    <property type="nucleotide sequence ID" value="XM_025088703.1"/>
</dbReference>
<accession>A0AAJ7RP16</accession>
<protein>
    <submittedName>
        <fullName evidence="2">Uncharacterized protein LOC107271459 isoform X1</fullName>
    </submittedName>
</protein>
<name>A0AAJ7RP16_CEPCN</name>